<sequence>MNNNWQVYIILCSDNSLYTGISNDVERRMQQHASQRGARYFRGRQPQQLVYLESGHNRSSASIREAAIKKLHRLNKEALIRSRGNEMMVAEDIQCAEKPA</sequence>
<gene>
    <name evidence="2" type="ORF">MNBD_GAMMA14-248</name>
</gene>
<dbReference type="PANTHER" id="PTHR34477">
    <property type="entry name" value="UPF0213 PROTEIN YHBQ"/>
    <property type="match status" value="1"/>
</dbReference>
<protein>
    <submittedName>
        <fullName evidence="2">COG2827: putative endonuclease containing a URI domain</fullName>
    </submittedName>
</protein>
<dbReference type="PANTHER" id="PTHR34477:SF1">
    <property type="entry name" value="UPF0213 PROTEIN YHBQ"/>
    <property type="match status" value="1"/>
</dbReference>
<evidence type="ECO:0000259" key="1">
    <source>
        <dbReference type="PROSITE" id="PS50164"/>
    </source>
</evidence>
<keyword evidence="2" id="KW-0378">Hydrolase</keyword>
<dbReference type="PROSITE" id="PS50164">
    <property type="entry name" value="GIY_YIG"/>
    <property type="match status" value="1"/>
</dbReference>
<dbReference type="InterPro" id="IPR050190">
    <property type="entry name" value="UPF0213_domain"/>
</dbReference>
<organism evidence="2">
    <name type="scientific">hydrothermal vent metagenome</name>
    <dbReference type="NCBI Taxonomy" id="652676"/>
    <lineage>
        <taxon>unclassified sequences</taxon>
        <taxon>metagenomes</taxon>
        <taxon>ecological metagenomes</taxon>
    </lineage>
</organism>
<feature type="domain" description="GIY-YIG" evidence="1">
    <location>
        <begin position="3"/>
        <end position="78"/>
    </location>
</feature>
<dbReference type="InterPro" id="IPR000305">
    <property type="entry name" value="GIY-YIG_endonuc"/>
</dbReference>
<accession>A0A3B0YGJ6</accession>
<dbReference type="AlphaFoldDB" id="A0A3B0YGJ6"/>
<dbReference type="InterPro" id="IPR035901">
    <property type="entry name" value="GIY-YIG_endonuc_sf"/>
</dbReference>
<keyword evidence="2" id="KW-0255">Endonuclease</keyword>
<name>A0A3B0YGJ6_9ZZZZ</name>
<dbReference type="Gene3D" id="3.40.1440.10">
    <property type="entry name" value="GIY-YIG endonuclease"/>
    <property type="match status" value="1"/>
</dbReference>
<reference evidence="2" key="1">
    <citation type="submission" date="2018-06" db="EMBL/GenBank/DDBJ databases">
        <authorList>
            <person name="Zhirakovskaya E."/>
        </authorList>
    </citation>
    <scope>NUCLEOTIDE SEQUENCE</scope>
</reference>
<dbReference type="CDD" id="cd10456">
    <property type="entry name" value="GIY-YIG_UPF0213"/>
    <property type="match status" value="1"/>
</dbReference>
<evidence type="ECO:0000313" key="2">
    <source>
        <dbReference type="EMBL" id="VAW80038.1"/>
    </source>
</evidence>
<proteinExistence type="predicted"/>
<dbReference type="EMBL" id="UOFM01000339">
    <property type="protein sequence ID" value="VAW80038.1"/>
    <property type="molecule type" value="Genomic_DNA"/>
</dbReference>
<keyword evidence="2" id="KW-0540">Nuclease</keyword>
<dbReference type="Pfam" id="PF01541">
    <property type="entry name" value="GIY-YIG"/>
    <property type="match status" value="1"/>
</dbReference>
<dbReference type="GO" id="GO:0004519">
    <property type="term" value="F:endonuclease activity"/>
    <property type="evidence" value="ECO:0007669"/>
    <property type="project" value="UniProtKB-KW"/>
</dbReference>
<dbReference type="SUPFAM" id="SSF82771">
    <property type="entry name" value="GIY-YIG endonuclease"/>
    <property type="match status" value="1"/>
</dbReference>